<dbReference type="PANTHER" id="PTHR42104">
    <property type="entry name" value="EXTRACELLULAR GUANYL-SPECIFIC RIBONUCLEASE RNTA (AFU_ORTHOLOGUE AFUA_4G03230)"/>
    <property type="match status" value="1"/>
</dbReference>
<dbReference type="GO" id="GO:0016787">
    <property type="term" value="F:hydrolase activity"/>
    <property type="evidence" value="ECO:0007669"/>
    <property type="project" value="UniProtKB-KW"/>
</dbReference>
<dbReference type="InterPro" id="IPR000026">
    <property type="entry name" value="N1-like"/>
</dbReference>
<comment type="similarity">
    <text evidence="1">Belongs to the ribonuclease N1/T1 family.</text>
</comment>
<protein>
    <recommendedName>
        <fullName evidence="2">ribonuclease T1</fullName>
        <ecNumber evidence="2">4.6.1.24</ecNumber>
    </recommendedName>
</protein>
<keyword evidence="7" id="KW-0456">Lyase</keyword>
<dbReference type="GO" id="GO:0046589">
    <property type="term" value="F:ribonuclease T1 activity"/>
    <property type="evidence" value="ECO:0007669"/>
    <property type="project" value="UniProtKB-EC"/>
</dbReference>
<dbReference type="OrthoDB" id="4998592at2759"/>
<keyword evidence="3" id="KW-0540">Nuclease</keyword>
<evidence type="ECO:0000256" key="6">
    <source>
        <dbReference type="ARBA" id="ARBA00023157"/>
    </source>
</evidence>
<dbReference type="PANTHER" id="PTHR42104:SF1">
    <property type="entry name" value="EXTRACELLULAR GUANYL-SPECIFIC RIBONUCLEASE RNTA (AFU_ORTHOLOGUE AFUA_4G03230)"/>
    <property type="match status" value="1"/>
</dbReference>
<reference evidence="10" key="1">
    <citation type="journal article" date="2020" name="Stud. Mycol.">
        <title>101 Dothideomycetes genomes: a test case for predicting lifestyles and emergence of pathogens.</title>
        <authorList>
            <person name="Haridas S."/>
            <person name="Albert R."/>
            <person name="Binder M."/>
            <person name="Bloem J."/>
            <person name="Labutti K."/>
            <person name="Salamov A."/>
            <person name="Andreopoulos B."/>
            <person name="Baker S."/>
            <person name="Barry K."/>
            <person name="Bills G."/>
            <person name="Bluhm B."/>
            <person name="Cannon C."/>
            <person name="Castanera R."/>
            <person name="Culley D."/>
            <person name="Daum C."/>
            <person name="Ezra D."/>
            <person name="Gonzalez J."/>
            <person name="Henrissat B."/>
            <person name="Kuo A."/>
            <person name="Liang C."/>
            <person name="Lipzen A."/>
            <person name="Lutzoni F."/>
            <person name="Magnuson J."/>
            <person name="Mondo S."/>
            <person name="Nolan M."/>
            <person name="Ohm R."/>
            <person name="Pangilinan J."/>
            <person name="Park H.-J."/>
            <person name="Ramirez L."/>
            <person name="Alfaro M."/>
            <person name="Sun H."/>
            <person name="Tritt A."/>
            <person name="Yoshinaga Y."/>
            <person name="Zwiers L.-H."/>
            <person name="Turgeon B."/>
            <person name="Goodwin S."/>
            <person name="Spatafora J."/>
            <person name="Crous P."/>
            <person name="Grigoriev I."/>
        </authorList>
    </citation>
    <scope>NUCLEOTIDE SEQUENCE</scope>
    <source>
        <strain evidence="10">CBS 473.64</strain>
    </source>
</reference>
<dbReference type="EC" id="4.6.1.24" evidence="2"/>
<dbReference type="Gene3D" id="3.10.450.30">
    <property type="entry name" value="Microbial ribonucleases"/>
    <property type="match status" value="1"/>
</dbReference>
<dbReference type="EMBL" id="MU006798">
    <property type="protein sequence ID" value="KAF2636433.1"/>
    <property type="molecule type" value="Genomic_DNA"/>
</dbReference>
<dbReference type="AlphaFoldDB" id="A0A6A6RPQ5"/>
<feature type="chain" id="PRO_5025463168" description="ribonuclease T1" evidence="9">
    <location>
        <begin position="19"/>
        <end position="161"/>
    </location>
</feature>
<comment type="catalytic activity">
    <reaction evidence="8">
        <text>[RNA] containing guanosine + H2O = an [RNA fragment]-3'-guanosine-3'-phosphate + a 5'-hydroxy-ribonucleotide-3'-[RNA fragment].</text>
        <dbReference type="EC" id="4.6.1.24"/>
    </reaction>
</comment>
<evidence type="ECO:0000313" key="11">
    <source>
        <dbReference type="Proteomes" id="UP000799753"/>
    </source>
</evidence>
<keyword evidence="6" id="KW-1015">Disulfide bond</keyword>
<sequence>MIAIKLITFSILLTSITALPTTDLESRIAHDGDWTCKNTAGDLQFTAAHIQATLKKAPITPGSSGYPHKFNNGYDETSHARIKGYTSIDFRAKPCNKAPTDKTYLMEFPIESAGKFYDAGKKPKADPGPARVIFHYPSKTLCGLVGHESGNTGPLNFCEAR</sequence>
<evidence type="ECO:0000256" key="3">
    <source>
        <dbReference type="ARBA" id="ARBA00022722"/>
    </source>
</evidence>
<feature type="signal peptide" evidence="9">
    <location>
        <begin position="1"/>
        <end position="18"/>
    </location>
</feature>
<proteinExistence type="inferred from homology"/>
<keyword evidence="11" id="KW-1185">Reference proteome</keyword>
<accession>A0A6A6RPQ5</accession>
<dbReference type="Proteomes" id="UP000799753">
    <property type="component" value="Unassembled WGS sequence"/>
</dbReference>
<evidence type="ECO:0000256" key="4">
    <source>
        <dbReference type="ARBA" id="ARBA00022759"/>
    </source>
</evidence>
<keyword evidence="5" id="KW-0378">Hydrolase</keyword>
<keyword evidence="4" id="KW-0255">Endonuclease</keyword>
<evidence type="ECO:0000256" key="9">
    <source>
        <dbReference type="SAM" id="SignalP"/>
    </source>
</evidence>
<evidence type="ECO:0000256" key="1">
    <source>
        <dbReference type="ARBA" id="ARBA00009006"/>
    </source>
</evidence>
<dbReference type="InterPro" id="IPR016191">
    <property type="entry name" value="Ribonuclease/ribotoxin"/>
</dbReference>
<evidence type="ECO:0000256" key="5">
    <source>
        <dbReference type="ARBA" id="ARBA00022801"/>
    </source>
</evidence>
<evidence type="ECO:0000256" key="2">
    <source>
        <dbReference type="ARBA" id="ARBA00012549"/>
    </source>
</evidence>
<evidence type="ECO:0000256" key="7">
    <source>
        <dbReference type="ARBA" id="ARBA00023239"/>
    </source>
</evidence>
<dbReference type="Pfam" id="PF00545">
    <property type="entry name" value="Ribonuclease"/>
    <property type="match status" value="1"/>
</dbReference>
<dbReference type="SUPFAM" id="SSF53933">
    <property type="entry name" value="Microbial ribonucleases"/>
    <property type="match status" value="1"/>
</dbReference>
<organism evidence="10 11">
    <name type="scientific">Massarina eburnea CBS 473.64</name>
    <dbReference type="NCBI Taxonomy" id="1395130"/>
    <lineage>
        <taxon>Eukaryota</taxon>
        <taxon>Fungi</taxon>
        <taxon>Dikarya</taxon>
        <taxon>Ascomycota</taxon>
        <taxon>Pezizomycotina</taxon>
        <taxon>Dothideomycetes</taxon>
        <taxon>Pleosporomycetidae</taxon>
        <taxon>Pleosporales</taxon>
        <taxon>Massarineae</taxon>
        <taxon>Massarinaceae</taxon>
        <taxon>Massarina</taxon>
    </lineage>
</organism>
<keyword evidence="9" id="KW-0732">Signal</keyword>
<evidence type="ECO:0000313" key="10">
    <source>
        <dbReference type="EMBL" id="KAF2636433.1"/>
    </source>
</evidence>
<gene>
    <name evidence="10" type="ORF">P280DRAFT_472983</name>
</gene>
<name>A0A6A6RPQ5_9PLEO</name>
<dbReference type="GO" id="GO:0003723">
    <property type="term" value="F:RNA binding"/>
    <property type="evidence" value="ECO:0007669"/>
    <property type="project" value="InterPro"/>
</dbReference>
<evidence type="ECO:0000256" key="8">
    <source>
        <dbReference type="ARBA" id="ARBA00034015"/>
    </source>
</evidence>